<sequence length="209" mass="24004">MALSLIAKNIDQNNTWKAINNALQGPQAIWLIGVGDRNQTILQFVLEDDAVDWQFRKEIISEERKQESLESLKVVDLAEQTSMLAYAHINLLEMLQRFNPNKVIENISAFFKQVEVKSDPNLCSYYLSCTMCSDLVKFFISKLEYAKWIKNGASAKTHRSDSYALLHQPEEQKIREIQPGQWCDKGKKIYGPNLNIIYWPIGMLMEASG</sequence>
<gene>
    <name evidence="1" type="ORF">CPELLU_LOCUS11435</name>
</gene>
<organism evidence="1 2">
    <name type="scientific">Cetraspora pellucida</name>
    <dbReference type="NCBI Taxonomy" id="1433469"/>
    <lineage>
        <taxon>Eukaryota</taxon>
        <taxon>Fungi</taxon>
        <taxon>Fungi incertae sedis</taxon>
        <taxon>Mucoromycota</taxon>
        <taxon>Glomeromycotina</taxon>
        <taxon>Glomeromycetes</taxon>
        <taxon>Diversisporales</taxon>
        <taxon>Gigasporaceae</taxon>
        <taxon>Cetraspora</taxon>
    </lineage>
</organism>
<evidence type="ECO:0000313" key="2">
    <source>
        <dbReference type="Proteomes" id="UP000789759"/>
    </source>
</evidence>
<comment type="caution">
    <text evidence="1">The sequence shown here is derived from an EMBL/GenBank/DDBJ whole genome shotgun (WGS) entry which is preliminary data.</text>
</comment>
<dbReference type="EMBL" id="CAJVQA010010142">
    <property type="protein sequence ID" value="CAG8693592.1"/>
    <property type="molecule type" value="Genomic_DNA"/>
</dbReference>
<dbReference type="AlphaFoldDB" id="A0A9N9HL28"/>
<accession>A0A9N9HL28</accession>
<protein>
    <submittedName>
        <fullName evidence="1">16347_t:CDS:1</fullName>
    </submittedName>
</protein>
<reference evidence="1" key="1">
    <citation type="submission" date="2021-06" db="EMBL/GenBank/DDBJ databases">
        <authorList>
            <person name="Kallberg Y."/>
            <person name="Tangrot J."/>
            <person name="Rosling A."/>
        </authorList>
    </citation>
    <scope>NUCLEOTIDE SEQUENCE</scope>
    <source>
        <strain evidence="1">FL966</strain>
    </source>
</reference>
<evidence type="ECO:0000313" key="1">
    <source>
        <dbReference type="EMBL" id="CAG8693592.1"/>
    </source>
</evidence>
<dbReference type="Proteomes" id="UP000789759">
    <property type="component" value="Unassembled WGS sequence"/>
</dbReference>
<name>A0A9N9HL28_9GLOM</name>
<keyword evidence="2" id="KW-1185">Reference proteome</keyword>
<proteinExistence type="predicted"/>